<evidence type="ECO:0000313" key="7">
    <source>
        <dbReference type="Proteomes" id="UP000029481"/>
    </source>
</evidence>
<dbReference type="InterPro" id="IPR036388">
    <property type="entry name" value="WH-like_DNA-bd_sf"/>
</dbReference>
<sequence length="306" mass="34281">MLRLEDLTLFVRAAALNSFSDTAREAGLQPAQVSTAIKRLEQNLNIRLFARSTRSLRLTPEGEAWLPYAMQVLQTLDAGYEQIQPPSDEVRGTLQIAVPSDLGRNLLLDVFRQFRSTYPALSLKLLFSDRITDVFKDPVDVAFRYGNNDDASYIALPVAPENRRVLVASPAYLERNGEPQTLADLAQHNALTFVLRGRVHNSWSFSLHGKEQQVAVKGTMMSDDAEVIHRLAVKGEGITYKSWLDVSEDVQAGRLKLLLPQYEGDSIPLNMICPHRKQLSATVRLLHEAVKARCENAMRTLPTIES</sequence>
<dbReference type="GO" id="GO:0003700">
    <property type="term" value="F:DNA-binding transcription factor activity"/>
    <property type="evidence" value="ECO:0007669"/>
    <property type="project" value="InterPro"/>
</dbReference>
<dbReference type="Proteomes" id="UP000029481">
    <property type="component" value="Chromosome"/>
</dbReference>
<dbReference type="SUPFAM" id="SSF46785">
    <property type="entry name" value="Winged helix' DNA-binding domain"/>
    <property type="match status" value="1"/>
</dbReference>
<accession>A0A089Q3V3</accession>
<name>A0A089Q3V3_9ENTR</name>
<keyword evidence="2" id="KW-0805">Transcription regulation</keyword>
<dbReference type="PANTHER" id="PTHR30537">
    <property type="entry name" value="HTH-TYPE TRANSCRIPTIONAL REGULATOR"/>
    <property type="match status" value="1"/>
</dbReference>
<keyword evidence="3" id="KW-0238">DNA-binding</keyword>
<dbReference type="SUPFAM" id="SSF53850">
    <property type="entry name" value="Periplasmic binding protein-like II"/>
    <property type="match status" value="1"/>
</dbReference>
<dbReference type="Pfam" id="PF03466">
    <property type="entry name" value="LysR_substrate"/>
    <property type="match status" value="1"/>
</dbReference>
<keyword evidence="4" id="KW-0804">Transcription</keyword>
<dbReference type="OrthoDB" id="9786526at2"/>
<dbReference type="FunFam" id="1.10.10.10:FF:000001">
    <property type="entry name" value="LysR family transcriptional regulator"/>
    <property type="match status" value="1"/>
</dbReference>
<protein>
    <submittedName>
        <fullName evidence="6">LysR family transcriptional regulator</fullName>
    </submittedName>
</protein>
<evidence type="ECO:0000256" key="1">
    <source>
        <dbReference type="ARBA" id="ARBA00009437"/>
    </source>
</evidence>
<dbReference type="RefSeq" id="WP_038481454.1">
    <property type="nucleotide sequence ID" value="NZ_CP009451.1"/>
</dbReference>
<dbReference type="Gene3D" id="3.40.190.290">
    <property type="match status" value="1"/>
</dbReference>
<dbReference type="EMBL" id="CP009451">
    <property type="protein sequence ID" value="AIR06968.1"/>
    <property type="molecule type" value="Genomic_DNA"/>
</dbReference>
<dbReference type="GO" id="GO:0009891">
    <property type="term" value="P:positive regulation of biosynthetic process"/>
    <property type="evidence" value="ECO:0007669"/>
    <property type="project" value="UniProtKB-ARBA"/>
</dbReference>
<evidence type="ECO:0000313" key="6">
    <source>
        <dbReference type="EMBL" id="AIR06968.1"/>
    </source>
</evidence>
<evidence type="ECO:0000259" key="5">
    <source>
        <dbReference type="PROSITE" id="PS50931"/>
    </source>
</evidence>
<organism evidence="6 7">
    <name type="scientific">Cedecea neteri</name>
    <dbReference type="NCBI Taxonomy" id="158822"/>
    <lineage>
        <taxon>Bacteria</taxon>
        <taxon>Pseudomonadati</taxon>
        <taxon>Pseudomonadota</taxon>
        <taxon>Gammaproteobacteria</taxon>
        <taxon>Enterobacterales</taxon>
        <taxon>Enterobacteriaceae</taxon>
        <taxon>Cedecea</taxon>
    </lineage>
</organism>
<gene>
    <name evidence="6" type="ORF">JT31_20775</name>
</gene>
<dbReference type="PROSITE" id="PS50931">
    <property type="entry name" value="HTH_LYSR"/>
    <property type="match status" value="1"/>
</dbReference>
<evidence type="ECO:0000256" key="3">
    <source>
        <dbReference type="ARBA" id="ARBA00023125"/>
    </source>
</evidence>
<evidence type="ECO:0000256" key="2">
    <source>
        <dbReference type="ARBA" id="ARBA00023015"/>
    </source>
</evidence>
<dbReference type="InterPro" id="IPR005119">
    <property type="entry name" value="LysR_subst-bd"/>
</dbReference>
<dbReference type="AlphaFoldDB" id="A0A089Q3V3"/>
<dbReference type="CDD" id="cd08422">
    <property type="entry name" value="PBP2_CrgA_like"/>
    <property type="match status" value="1"/>
</dbReference>
<proteinExistence type="inferred from homology"/>
<keyword evidence="7" id="KW-1185">Reference proteome</keyword>
<dbReference type="FunFam" id="3.40.190.290:FF:000001">
    <property type="entry name" value="Transcriptional regulator, LysR family"/>
    <property type="match status" value="1"/>
</dbReference>
<dbReference type="PANTHER" id="PTHR30537:SF21">
    <property type="entry name" value="HTH-TYPE TRANSCRIPTIONAL REGULATOR SINR-RELATED"/>
    <property type="match status" value="1"/>
</dbReference>
<evidence type="ECO:0000256" key="4">
    <source>
        <dbReference type="ARBA" id="ARBA00023163"/>
    </source>
</evidence>
<dbReference type="InterPro" id="IPR036390">
    <property type="entry name" value="WH_DNA-bd_sf"/>
</dbReference>
<dbReference type="Gene3D" id="1.10.10.10">
    <property type="entry name" value="Winged helix-like DNA-binding domain superfamily/Winged helix DNA-binding domain"/>
    <property type="match status" value="1"/>
</dbReference>
<dbReference type="Pfam" id="PF00126">
    <property type="entry name" value="HTH_1"/>
    <property type="match status" value="1"/>
</dbReference>
<reference evidence="6 7" key="1">
    <citation type="submission" date="2014-09" db="EMBL/GenBank/DDBJ databases">
        <title>Cedecea neteri SSMD04 Genome Sequencing.</title>
        <authorList>
            <person name="Tan J.-Y."/>
        </authorList>
    </citation>
    <scope>NUCLEOTIDE SEQUENCE [LARGE SCALE GENOMIC DNA]</scope>
    <source>
        <strain evidence="6 7">SSMD04</strain>
    </source>
</reference>
<dbReference type="InterPro" id="IPR000847">
    <property type="entry name" value="LysR_HTH_N"/>
</dbReference>
<dbReference type="GO" id="GO:0006351">
    <property type="term" value="P:DNA-templated transcription"/>
    <property type="evidence" value="ECO:0007669"/>
    <property type="project" value="TreeGrafter"/>
</dbReference>
<comment type="similarity">
    <text evidence="1">Belongs to the LysR transcriptional regulatory family.</text>
</comment>
<dbReference type="GO" id="GO:0043565">
    <property type="term" value="F:sequence-specific DNA binding"/>
    <property type="evidence" value="ECO:0007669"/>
    <property type="project" value="TreeGrafter"/>
</dbReference>
<feature type="domain" description="HTH lysR-type" evidence="5">
    <location>
        <begin position="2"/>
        <end position="59"/>
    </location>
</feature>
<dbReference type="KEGG" id="cnt:JT31_20775"/>
<dbReference type="InterPro" id="IPR058163">
    <property type="entry name" value="LysR-type_TF_proteobact-type"/>
</dbReference>